<dbReference type="GO" id="GO:0016020">
    <property type="term" value="C:membrane"/>
    <property type="evidence" value="ECO:0007669"/>
    <property type="project" value="UniProtKB-SubCell"/>
</dbReference>
<feature type="transmembrane region" description="Helical" evidence="7">
    <location>
        <begin position="231"/>
        <end position="255"/>
    </location>
</feature>
<dbReference type="HOGENOM" id="CLU_569891_0_0_1"/>
<dbReference type="InterPro" id="IPR052337">
    <property type="entry name" value="SAT4-like"/>
</dbReference>
<organism evidence="9 10">
    <name type="scientific">Drechslerella stenobrocha 248</name>
    <dbReference type="NCBI Taxonomy" id="1043628"/>
    <lineage>
        <taxon>Eukaryota</taxon>
        <taxon>Fungi</taxon>
        <taxon>Dikarya</taxon>
        <taxon>Ascomycota</taxon>
        <taxon>Pezizomycotina</taxon>
        <taxon>Orbiliomycetes</taxon>
        <taxon>Orbiliales</taxon>
        <taxon>Orbiliaceae</taxon>
        <taxon>Drechslerella</taxon>
    </lineage>
</organism>
<dbReference type="AlphaFoldDB" id="W7IE16"/>
<dbReference type="EMBL" id="KI966411">
    <property type="protein sequence ID" value="EWC47250.1"/>
    <property type="molecule type" value="Genomic_DNA"/>
</dbReference>
<feature type="region of interest" description="Disordered" evidence="6">
    <location>
        <begin position="456"/>
        <end position="479"/>
    </location>
</feature>
<evidence type="ECO:0000313" key="10">
    <source>
        <dbReference type="Proteomes" id="UP000024837"/>
    </source>
</evidence>
<feature type="compositionally biased region" description="Low complexity" evidence="6">
    <location>
        <begin position="389"/>
        <end position="398"/>
    </location>
</feature>
<feature type="transmembrane region" description="Helical" evidence="7">
    <location>
        <begin position="70"/>
        <end position="89"/>
    </location>
</feature>
<comment type="similarity">
    <text evidence="5">Belongs to the SAT4 family.</text>
</comment>
<evidence type="ECO:0000259" key="8">
    <source>
        <dbReference type="Pfam" id="PF20684"/>
    </source>
</evidence>
<reference evidence="9 10" key="1">
    <citation type="submission" date="2013-05" db="EMBL/GenBank/DDBJ databases">
        <title>Drechslerella stenobrocha genome reveals carnivorous origination and mechanical trapping mechanism of predatory fungi.</title>
        <authorList>
            <person name="Liu X."/>
            <person name="Zhang W."/>
            <person name="Liu K."/>
        </authorList>
    </citation>
    <scope>NUCLEOTIDE SEQUENCE [LARGE SCALE GENOMIC DNA]</scope>
    <source>
        <strain evidence="9 10">248</strain>
    </source>
</reference>
<evidence type="ECO:0000256" key="1">
    <source>
        <dbReference type="ARBA" id="ARBA00004141"/>
    </source>
</evidence>
<feature type="transmembrane region" description="Helical" evidence="7">
    <location>
        <begin position="299"/>
        <end position="321"/>
    </location>
</feature>
<evidence type="ECO:0000313" key="9">
    <source>
        <dbReference type="EMBL" id="EWC47250.1"/>
    </source>
</evidence>
<name>W7IE16_9PEZI</name>
<sequence length="479" mass="51951">MATYTWYRNLTAFDLTKSKANITRLLELAAGRDAVLRAGIPPPLIPDDVFITQIINPDYVPKDLPGRLRVISWVCIVVPLVCVMLRFVSRLASGTGIGVDDWLAAAAWAVSTAFATTSLLAANIGGVGQHIWLLTGEELSMGYMIGFYHQIGYGIAMFFLHITILSFYLRVIPGEVFERRLLYLFIAFHIVYLPAYVAVSVVQCLPVRSGYDLYYRLRVGAGNRCIDPAKLVTGLTVITIVTDCMLFLLPLTVVWRLHLTTRKKVMVSGLFLVGATACVASGVRLPYLLRFYKSFDRSYTAMVVHALGHLEVALGLVCACLPMARQAFILLPHSQAYAMVANRFGWTSPQRSGLRIQKIVSGSSNITAADEGTALQGLDATGRGGSPSRGGSSAAVGGKPWVNPTWSGSTGTVGDQDGSGKQRVEVSEGGYPDLATGTEPEPYVRAPSAAWVVVRGGSSGPVRMPLRYDARSSRRPARQ</sequence>
<evidence type="ECO:0000256" key="5">
    <source>
        <dbReference type="ARBA" id="ARBA00038359"/>
    </source>
</evidence>
<dbReference type="PANTHER" id="PTHR33048">
    <property type="entry name" value="PTH11-LIKE INTEGRAL MEMBRANE PROTEIN (AFU_ORTHOLOGUE AFUA_5G11245)"/>
    <property type="match status" value="1"/>
</dbReference>
<feature type="transmembrane region" description="Helical" evidence="7">
    <location>
        <begin position="267"/>
        <end position="287"/>
    </location>
</feature>
<keyword evidence="10" id="KW-1185">Reference proteome</keyword>
<feature type="compositionally biased region" description="Polar residues" evidence="6">
    <location>
        <begin position="404"/>
        <end position="413"/>
    </location>
</feature>
<feature type="region of interest" description="Disordered" evidence="6">
    <location>
        <begin position="377"/>
        <end position="442"/>
    </location>
</feature>
<dbReference type="Proteomes" id="UP000024837">
    <property type="component" value="Unassembled WGS sequence"/>
</dbReference>
<gene>
    <name evidence="9" type="ORF">DRE_03369</name>
</gene>
<evidence type="ECO:0000256" key="4">
    <source>
        <dbReference type="ARBA" id="ARBA00023136"/>
    </source>
</evidence>
<keyword evidence="4 7" id="KW-0472">Membrane</keyword>
<evidence type="ECO:0000256" key="7">
    <source>
        <dbReference type="SAM" id="Phobius"/>
    </source>
</evidence>
<accession>W7IE16</accession>
<comment type="subcellular location">
    <subcellularLocation>
        <location evidence="1">Membrane</location>
        <topology evidence="1">Multi-pass membrane protein</topology>
    </subcellularLocation>
</comment>
<keyword evidence="3 7" id="KW-1133">Transmembrane helix</keyword>
<dbReference type="InterPro" id="IPR049326">
    <property type="entry name" value="Rhodopsin_dom_fungi"/>
</dbReference>
<feature type="transmembrane region" description="Helical" evidence="7">
    <location>
        <begin position="147"/>
        <end position="169"/>
    </location>
</feature>
<evidence type="ECO:0000256" key="3">
    <source>
        <dbReference type="ARBA" id="ARBA00022989"/>
    </source>
</evidence>
<evidence type="ECO:0000256" key="6">
    <source>
        <dbReference type="SAM" id="MobiDB-lite"/>
    </source>
</evidence>
<dbReference type="OrthoDB" id="5313907at2759"/>
<evidence type="ECO:0000256" key="2">
    <source>
        <dbReference type="ARBA" id="ARBA00022692"/>
    </source>
</evidence>
<keyword evidence="2 7" id="KW-0812">Transmembrane</keyword>
<feature type="transmembrane region" description="Helical" evidence="7">
    <location>
        <begin position="101"/>
        <end position="127"/>
    </location>
</feature>
<proteinExistence type="inferred from homology"/>
<dbReference type="Pfam" id="PF20684">
    <property type="entry name" value="Fung_rhodopsin"/>
    <property type="match status" value="1"/>
</dbReference>
<dbReference type="PANTHER" id="PTHR33048:SF160">
    <property type="entry name" value="SAT4 FAMILY MEMBRANE PROTEIN"/>
    <property type="match status" value="1"/>
</dbReference>
<feature type="transmembrane region" description="Helical" evidence="7">
    <location>
        <begin position="181"/>
        <end position="202"/>
    </location>
</feature>
<feature type="domain" description="Rhodopsin" evidence="8">
    <location>
        <begin position="85"/>
        <end position="328"/>
    </location>
</feature>
<protein>
    <recommendedName>
        <fullName evidence="8">Rhodopsin domain-containing protein</fullName>
    </recommendedName>
</protein>